<evidence type="ECO:0000256" key="2">
    <source>
        <dbReference type="ARBA" id="ARBA00012224"/>
    </source>
</evidence>
<organism evidence="7 8">
    <name type="scientific">Trueperella pyogenes</name>
    <dbReference type="NCBI Taxonomy" id="1661"/>
    <lineage>
        <taxon>Bacteria</taxon>
        <taxon>Bacillati</taxon>
        <taxon>Actinomycetota</taxon>
        <taxon>Actinomycetes</taxon>
        <taxon>Actinomycetales</taxon>
        <taxon>Actinomycetaceae</taxon>
        <taxon>Trueperella</taxon>
    </lineage>
</organism>
<dbReference type="Proteomes" id="UP000275951">
    <property type="component" value="Chromosome"/>
</dbReference>
<comment type="similarity">
    <text evidence="5">Belongs to the class-II pyridoxal-phosphate-dependent aminotransferase family. MalY/PatB cystathionine beta-lyase subfamily.</text>
</comment>
<keyword evidence="7" id="KW-0032">Aminotransferase</keyword>
<dbReference type="EMBL" id="CP033905">
    <property type="protein sequence ID" value="AZR06305.1"/>
    <property type="molecule type" value="Genomic_DNA"/>
</dbReference>
<dbReference type="AlphaFoldDB" id="A0A3Q9GJJ1"/>
<dbReference type="GO" id="GO:0047804">
    <property type="term" value="F:cysteine-S-conjugate beta-lyase activity"/>
    <property type="evidence" value="ECO:0007669"/>
    <property type="project" value="UniProtKB-EC"/>
</dbReference>
<dbReference type="InterPro" id="IPR004839">
    <property type="entry name" value="Aminotransferase_I/II_large"/>
</dbReference>
<dbReference type="PANTHER" id="PTHR43525">
    <property type="entry name" value="PROTEIN MALY"/>
    <property type="match status" value="1"/>
</dbReference>
<evidence type="ECO:0000256" key="3">
    <source>
        <dbReference type="ARBA" id="ARBA00022898"/>
    </source>
</evidence>
<dbReference type="InterPro" id="IPR051798">
    <property type="entry name" value="Class-II_PLP-Dep_Aminotrans"/>
</dbReference>
<protein>
    <recommendedName>
        <fullName evidence="2">cysteine-S-conjugate beta-lyase</fullName>
        <ecNumber evidence="2">4.4.1.13</ecNumber>
    </recommendedName>
</protein>
<dbReference type="GO" id="GO:0030170">
    <property type="term" value="F:pyridoxal phosphate binding"/>
    <property type="evidence" value="ECO:0007669"/>
    <property type="project" value="InterPro"/>
</dbReference>
<dbReference type="EC" id="4.4.1.13" evidence="2"/>
<sequence>MNFDSITIDQLRAAGSLKWTTFPDQIGMFVAEMDLGLAPAVRDVLTGAANLPGIGYRSTADAQALAAATAAWLGAVTDFSPTSESIFAVPDVVSSARLAIDSLTTPASPVIVPTPAYMGFTQLIPAMGRDMIEVPSVRRHGRLELDLTGIRAGFEAGAEALILVNPANPTGRVFTRPELLALADVVADYPSAFVFADDIHAPFILDGEYVPYASVSSIAGSHTVMALAASKGWNIPGLKCAQLVVTNPDLVTRLQPALGWAAGTTSTIGSAAAVAAYTDGRKWQAAVVDYIRDNRDLMMSAVERWPGVTMEYMEGTYIAWLDFSEAIDSGLVSQPVAKWLGKHAGVAMTPGALCGRGYENYVRAILATPRPILRQAIAQIEQALGG</sequence>
<evidence type="ECO:0000256" key="1">
    <source>
        <dbReference type="ARBA" id="ARBA00001933"/>
    </source>
</evidence>
<evidence type="ECO:0000259" key="6">
    <source>
        <dbReference type="Pfam" id="PF00155"/>
    </source>
</evidence>
<dbReference type="Pfam" id="PF00155">
    <property type="entry name" value="Aminotran_1_2"/>
    <property type="match status" value="1"/>
</dbReference>
<feature type="domain" description="Aminotransferase class I/classII large" evidence="6">
    <location>
        <begin position="61"/>
        <end position="367"/>
    </location>
</feature>
<accession>A0A3Q9GJJ1</accession>
<dbReference type="InterPro" id="IPR015422">
    <property type="entry name" value="PyrdxlP-dep_Trfase_small"/>
</dbReference>
<dbReference type="InterPro" id="IPR015421">
    <property type="entry name" value="PyrdxlP-dep_Trfase_major"/>
</dbReference>
<dbReference type="PANTHER" id="PTHR43525:SF2">
    <property type="entry name" value="CYSTATHIONINE BETA-LYASE-RELATED"/>
    <property type="match status" value="1"/>
</dbReference>
<keyword evidence="3" id="KW-0663">Pyridoxal phosphate</keyword>
<reference evidence="7 8" key="1">
    <citation type="submission" date="2018-11" db="EMBL/GenBank/DDBJ databases">
        <title>Multidrug-resistant genes are associated with an 42-kb island TGI1 carrying a complex class 1 integron in a Trueperella pyogenes.</title>
        <authorList>
            <person name="Dong W."/>
        </authorList>
    </citation>
    <scope>NUCLEOTIDE SEQUENCE [LARGE SCALE GENOMIC DNA]</scope>
    <source>
        <strain evidence="7 8">TP4</strain>
    </source>
</reference>
<dbReference type="CDD" id="cd00609">
    <property type="entry name" value="AAT_like"/>
    <property type="match status" value="1"/>
</dbReference>
<keyword evidence="4" id="KW-0456">Lyase</keyword>
<comment type="cofactor">
    <cofactor evidence="1">
        <name>pyridoxal 5'-phosphate</name>
        <dbReference type="ChEBI" id="CHEBI:597326"/>
    </cofactor>
</comment>
<dbReference type="Gene3D" id="3.40.640.10">
    <property type="entry name" value="Type I PLP-dependent aspartate aminotransferase-like (Major domain)"/>
    <property type="match status" value="1"/>
</dbReference>
<name>A0A3Q9GJJ1_9ACTO</name>
<dbReference type="SUPFAM" id="SSF53383">
    <property type="entry name" value="PLP-dependent transferases"/>
    <property type="match status" value="1"/>
</dbReference>
<dbReference type="RefSeq" id="WP_126714011.1">
    <property type="nucleotide sequence ID" value="NZ_CP033903.1"/>
</dbReference>
<dbReference type="InterPro" id="IPR015424">
    <property type="entry name" value="PyrdxlP-dep_Trfase"/>
</dbReference>
<dbReference type="Gene3D" id="3.90.1150.10">
    <property type="entry name" value="Aspartate Aminotransferase, domain 1"/>
    <property type="match status" value="1"/>
</dbReference>
<evidence type="ECO:0000313" key="8">
    <source>
        <dbReference type="Proteomes" id="UP000275951"/>
    </source>
</evidence>
<evidence type="ECO:0000256" key="4">
    <source>
        <dbReference type="ARBA" id="ARBA00023239"/>
    </source>
</evidence>
<dbReference type="GO" id="GO:0008483">
    <property type="term" value="F:transaminase activity"/>
    <property type="evidence" value="ECO:0007669"/>
    <property type="project" value="UniProtKB-KW"/>
</dbReference>
<evidence type="ECO:0000313" key="7">
    <source>
        <dbReference type="EMBL" id="AZR06305.1"/>
    </source>
</evidence>
<proteinExistence type="inferred from homology"/>
<keyword evidence="7" id="KW-0808">Transferase</keyword>
<gene>
    <name evidence="7" type="ORF">EBQ10_02685</name>
</gene>
<evidence type="ECO:0000256" key="5">
    <source>
        <dbReference type="ARBA" id="ARBA00037974"/>
    </source>
</evidence>